<evidence type="ECO:0000256" key="5">
    <source>
        <dbReference type="PIRSR" id="PIRSR001227-1"/>
    </source>
</evidence>
<dbReference type="Pfam" id="PF01804">
    <property type="entry name" value="Penicil_amidase"/>
    <property type="match status" value="1"/>
</dbReference>
<dbReference type="InterPro" id="IPR043146">
    <property type="entry name" value="Penicillin_amidase_N_B-knob"/>
</dbReference>
<dbReference type="Gene3D" id="1.10.1400.10">
    <property type="match status" value="1"/>
</dbReference>
<comment type="similarity">
    <text evidence="1">Belongs to the peptidase S45 family.</text>
</comment>
<dbReference type="RefSeq" id="WP_074952381.1">
    <property type="nucleotide sequence ID" value="NZ_BJXR01000039.1"/>
</dbReference>
<dbReference type="SUPFAM" id="SSF56235">
    <property type="entry name" value="N-terminal nucleophile aminohydrolases (Ntn hydrolases)"/>
    <property type="match status" value="1"/>
</dbReference>
<keyword evidence="4" id="KW-0865">Zymogen</keyword>
<dbReference type="InterPro" id="IPR023343">
    <property type="entry name" value="Penicillin_amidase_dom1"/>
</dbReference>
<comment type="caution">
    <text evidence="6">The sequence shown here is derived from an EMBL/GenBank/DDBJ whole genome shotgun (WGS) entry which is preliminary data.</text>
</comment>
<protein>
    <submittedName>
        <fullName evidence="6">Aculeacin A acylase</fullName>
    </submittedName>
    <submittedName>
        <fullName evidence="7">Acyl-homoserine-lactone acylase</fullName>
    </submittedName>
</protein>
<keyword evidence="3" id="KW-0378">Hydrolase</keyword>
<gene>
    <name evidence="6" type="ORF">MFU01_54620</name>
    <name evidence="7" type="ORF">SAMN05443572_103407</name>
</gene>
<dbReference type="InterPro" id="IPR014395">
    <property type="entry name" value="Pen/GL7ACA/AHL_acylase"/>
</dbReference>
<dbReference type="Proteomes" id="UP000321514">
    <property type="component" value="Unassembled WGS sequence"/>
</dbReference>
<keyword evidence="2" id="KW-0732">Signal</keyword>
<dbReference type="STRING" id="1334629.MFUL124B02_23225"/>
<dbReference type="InterPro" id="IPR043147">
    <property type="entry name" value="Penicillin_amidase_A-knob"/>
</dbReference>
<evidence type="ECO:0000313" key="6">
    <source>
        <dbReference type="EMBL" id="GEN10425.1"/>
    </source>
</evidence>
<dbReference type="EMBL" id="BJXR01000039">
    <property type="protein sequence ID" value="GEN10425.1"/>
    <property type="molecule type" value="Genomic_DNA"/>
</dbReference>
<dbReference type="OrthoDB" id="5522621at2"/>
<evidence type="ECO:0000256" key="1">
    <source>
        <dbReference type="ARBA" id="ARBA00006586"/>
    </source>
</evidence>
<dbReference type="AlphaFoldDB" id="A0A511T8D9"/>
<dbReference type="InterPro" id="IPR002692">
    <property type="entry name" value="S45"/>
</dbReference>
<keyword evidence="8" id="KW-1185">Reference proteome</keyword>
<evidence type="ECO:0000256" key="3">
    <source>
        <dbReference type="ARBA" id="ARBA00022801"/>
    </source>
</evidence>
<evidence type="ECO:0000313" key="7">
    <source>
        <dbReference type="EMBL" id="SET82935.1"/>
    </source>
</evidence>
<feature type="active site" description="Nucleophile" evidence="5">
    <location>
        <position position="208"/>
    </location>
</feature>
<accession>A0A511T8D9</accession>
<dbReference type="PANTHER" id="PTHR34218:SF3">
    <property type="entry name" value="ACYL-HOMOSERINE LACTONE ACYLASE PVDQ"/>
    <property type="match status" value="1"/>
</dbReference>
<dbReference type="EMBL" id="FOIB01000003">
    <property type="protein sequence ID" value="SET82935.1"/>
    <property type="molecule type" value="Genomic_DNA"/>
</dbReference>
<dbReference type="Gene3D" id="1.10.439.10">
    <property type="entry name" value="Penicillin Amidohydrolase, domain 1"/>
    <property type="match status" value="1"/>
</dbReference>
<sequence>MRLYLLVLGMAAFSKCGRAEPPPAPLKATIHRTAHGVPHINASDYRGLGAGYGYAQAQDLVCTLADQFLKVRGERARYFGRGEKDAHVESDLVYRGLALRTRAQAAYGRQSQEVRDLMEGFARGYNHYVEKTPPERLPAPCTGAKWVKPITSVDLLAYHLDVSLLDTLLPLLGDVANAQPPGVESVSTKEASLPFGWPPGVRESSLGSNGWAVGRERSRSAGGMLVANPHFPWEGALRFYESHLTIPGRLDVYGASLVGIPVINIGFNHHVAWTHTVTASSHFTAYRLRLVPGDPTAYLYDGQVRRMTHEEHTVDVLEADGRMGQVTRTFWRSHYGPMVERPGLVPWTDTVAYTLRDANEDNHQFAEQWLRMNRAGSLDDLAEVDRTVRGIPWVNTIMTSARGDARYVDASRVPRLSDEALAAYRTARETVPDVKAFASLRVILLDGSTSRDEWVDLSGPGRGLFPVVQAPRLTRTDFVMNANDSARYTNPAELLASVPFPYENYASPGGRLSNRSRTNLAILSEKGPDSASGPDGVFTREELEQAVLNNRNWLAEQLRAPVAQRCQGATTVSVKEAQVDLREACRLLAEWDGRLELDRKGALVWREFLGRFTRAELNDRGPLFAVPFDPSRPVETPSGLSPAPATGPDPILQKLGEAVSVLSEAGLPLDARLGDVQFARKGSQVIPIHGGVDGIEGAANIAGFSLPNSTLLPRTERKQVLSETTGLTSEGYLVNHGASFLMVMEFTREGPRASAVLAYSGATDPSSPFFADQTRLFSEKQLRPVLFKQEDILADPALVTTELVIERTAP</sequence>
<dbReference type="Proteomes" id="UP000183760">
    <property type="component" value="Unassembled WGS sequence"/>
</dbReference>
<reference evidence="6 9" key="2">
    <citation type="submission" date="2019-07" db="EMBL/GenBank/DDBJ databases">
        <title>Whole genome shotgun sequence of Myxococcus fulvus NBRC 100333.</title>
        <authorList>
            <person name="Hosoyama A."/>
            <person name="Uohara A."/>
            <person name="Ohji S."/>
            <person name="Ichikawa N."/>
        </authorList>
    </citation>
    <scope>NUCLEOTIDE SEQUENCE [LARGE SCALE GENOMIC DNA]</scope>
    <source>
        <strain evidence="6 9">NBRC 100333</strain>
    </source>
</reference>
<dbReference type="InterPro" id="IPR029055">
    <property type="entry name" value="Ntn_hydrolases_N"/>
</dbReference>
<organism evidence="6 9">
    <name type="scientific">Myxococcus fulvus</name>
    <dbReference type="NCBI Taxonomy" id="33"/>
    <lineage>
        <taxon>Bacteria</taxon>
        <taxon>Pseudomonadati</taxon>
        <taxon>Myxococcota</taxon>
        <taxon>Myxococcia</taxon>
        <taxon>Myxococcales</taxon>
        <taxon>Cystobacterineae</taxon>
        <taxon>Myxococcaceae</taxon>
        <taxon>Myxococcus</taxon>
    </lineage>
</organism>
<proteinExistence type="inferred from homology"/>
<evidence type="ECO:0000256" key="2">
    <source>
        <dbReference type="ARBA" id="ARBA00022729"/>
    </source>
</evidence>
<dbReference type="PIRSF" id="PIRSF001227">
    <property type="entry name" value="Pen_acylase"/>
    <property type="match status" value="1"/>
</dbReference>
<evidence type="ECO:0000256" key="4">
    <source>
        <dbReference type="ARBA" id="ARBA00023145"/>
    </source>
</evidence>
<reference evidence="7 8" key="1">
    <citation type="submission" date="2016-10" db="EMBL/GenBank/DDBJ databases">
        <authorList>
            <person name="Varghese N."/>
            <person name="Submissions S."/>
        </authorList>
    </citation>
    <scope>NUCLEOTIDE SEQUENCE [LARGE SCALE GENOMIC DNA]</scope>
    <source>
        <strain evidence="7 8">DSM 16525</strain>
    </source>
</reference>
<evidence type="ECO:0000313" key="9">
    <source>
        <dbReference type="Proteomes" id="UP000321514"/>
    </source>
</evidence>
<dbReference type="GO" id="GO:0016811">
    <property type="term" value="F:hydrolase activity, acting on carbon-nitrogen (but not peptide) bonds, in linear amides"/>
    <property type="evidence" value="ECO:0007669"/>
    <property type="project" value="InterPro"/>
</dbReference>
<dbReference type="Gene3D" id="2.30.120.10">
    <property type="match status" value="1"/>
</dbReference>
<name>A0A511T8D9_MYXFU</name>
<evidence type="ECO:0000313" key="8">
    <source>
        <dbReference type="Proteomes" id="UP000183760"/>
    </source>
</evidence>
<dbReference type="PANTHER" id="PTHR34218">
    <property type="entry name" value="PEPTIDASE S45 PENICILLIN AMIDASE"/>
    <property type="match status" value="1"/>
</dbReference>
<dbReference type="GO" id="GO:0017000">
    <property type="term" value="P:antibiotic biosynthetic process"/>
    <property type="evidence" value="ECO:0007669"/>
    <property type="project" value="InterPro"/>
</dbReference>
<dbReference type="Gene3D" id="3.60.20.10">
    <property type="entry name" value="Glutamine Phosphoribosylpyrophosphate, subunit 1, domain 1"/>
    <property type="match status" value="1"/>
</dbReference>